<name>A0A7N0SVD4_KALFE</name>
<dbReference type="InterPro" id="IPR011990">
    <property type="entry name" value="TPR-like_helical_dom_sf"/>
</dbReference>
<dbReference type="FunFam" id="1.25.40.10:FF:000344">
    <property type="entry name" value="Pentatricopeptide repeat-containing protein"/>
    <property type="match status" value="1"/>
</dbReference>
<sequence>MSYAAQSSKLYRFIRPHCPSLLHFDHRFERAACTLACGSSLGAEDALVIQFASMLQKCAHPHALGRGREVHAQAIVNGIWKNPKLGPKILGMYVLCERFSDAKTMFYRLDLSYALCWNWMIRGLTAMGWFKFAVGFFLKMLSYGASPDKYTFPYVIKACGGLRSLRLGKLVHEMIVNYGFVMDVFVGSALVKFYAETGCIVSARRLFDEMPERDAVLWNVMLNGYAKVDDHDNAIGVYEQMCEYEVKPNSVTFTCILSVCCSKVMMDFGSKLHGLIVKHGFEQDSSVANTLLAMYAKCRRLSDARRLFETGTNCDLVSWNAMISGYVQNGLMDEASHLFRKMISSGIKPDSITFASFLPSICEVSNLNHGKEVQGYVIRHTGSLDAFLQSALIDIYCKCKDVETAGKIFYLSTKTDVVVCTTMISGNVLNGRYSDAIENFQLLLQGRFKPNAVTLASVLPACGGMVALRMGKELHNYILKNGHDNLCYVCSAVMDMYAKCGRLDLAGTLFTQITHKDVASWNAMIANCSQNGKPEEAINLFRQMGKEGTQYDCVSISAALSACATLPALHLGKEIHALMIKDVVHFDLFGASALIDVYAKCGKLSLAHQVFEMMQERNEITWNSIIAAFGNHGCLKECLHLFNEMLKDGFQPDHVTFLAIISACGHAGRVDEGIYYFYSMMHEHGIKARMEHYACVVDLFGRAGRLSEAIEVIKSMPFDADGGVWGTLLGACRVHNNVELAVLASKHLIDLDPQNSGYYMLMANLHADAGQWESVRKIRDLMKNQGVQKVPGYSWLESSTTTHMFIADDKTHPESEHIYSVLKHLMLETRKEGSEPQLFSWNSATCQEDAVFPSR</sequence>
<feature type="repeat" description="PPR" evidence="2">
    <location>
        <begin position="618"/>
        <end position="652"/>
    </location>
</feature>
<evidence type="ECO:0008006" key="5">
    <source>
        <dbReference type="Google" id="ProtNLM"/>
    </source>
</evidence>
<dbReference type="Gramene" id="Kaladp0003s0009.1.v1.1">
    <property type="protein sequence ID" value="Kaladp0003s0009.1.v1.1.CDS.1"/>
    <property type="gene ID" value="Kaladp0003s0009.v1.1"/>
</dbReference>
<dbReference type="PANTHER" id="PTHR47926:SF357">
    <property type="entry name" value="PENTATRICOPEPTIDE REPEAT-CONTAINING PROTEIN"/>
    <property type="match status" value="1"/>
</dbReference>
<feature type="repeat" description="PPR" evidence="2">
    <location>
        <begin position="587"/>
        <end position="617"/>
    </location>
</feature>
<evidence type="ECO:0000256" key="2">
    <source>
        <dbReference type="PROSITE-ProRule" id="PRU00708"/>
    </source>
</evidence>
<dbReference type="InterPro" id="IPR046848">
    <property type="entry name" value="E_motif"/>
</dbReference>
<dbReference type="Pfam" id="PF13812">
    <property type="entry name" value="PPR_3"/>
    <property type="match status" value="1"/>
</dbReference>
<dbReference type="FunFam" id="1.25.40.10:FF:000436">
    <property type="entry name" value="Pentatricopeptide repeat-containing protein At5g39350 family"/>
    <property type="match status" value="1"/>
</dbReference>
<dbReference type="Pfam" id="PF20431">
    <property type="entry name" value="E_motif"/>
    <property type="match status" value="1"/>
</dbReference>
<evidence type="ECO:0000256" key="1">
    <source>
        <dbReference type="ARBA" id="ARBA00022737"/>
    </source>
</evidence>
<feature type="repeat" description="PPR" evidence="2">
    <location>
        <begin position="214"/>
        <end position="248"/>
    </location>
</feature>
<dbReference type="EnsemblPlants" id="Kaladp0003s0009.1.v1.1">
    <property type="protein sequence ID" value="Kaladp0003s0009.1.v1.1.CDS.1"/>
    <property type="gene ID" value="Kaladp0003s0009.v1.1"/>
</dbReference>
<dbReference type="GO" id="GO:0009451">
    <property type="term" value="P:RNA modification"/>
    <property type="evidence" value="ECO:0007669"/>
    <property type="project" value="InterPro"/>
</dbReference>
<protein>
    <recommendedName>
        <fullName evidence="5">Pentatricopeptide repeat-containing protein</fullName>
    </recommendedName>
</protein>
<dbReference type="OMA" id="GYIPMPD"/>
<dbReference type="NCBIfam" id="TIGR00756">
    <property type="entry name" value="PPR"/>
    <property type="match status" value="6"/>
</dbReference>
<dbReference type="FunFam" id="1.25.40.10:FF:000031">
    <property type="entry name" value="Pentatricopeptide repeat-containing protein mitochondrial"/>
    <property type="match status" value="1"/>
</dbReference>
<evidence type="ECO:0000313" key="4">
    <source>
        <dbReference type="Proteomes" id="UP000594263"/>
    </source>
</evidence>
<evidence type="ECO:0000313" key="3">
    <source>
        <dbReference type="EnsemblPlants" id="Kaladp0003s0009.1.v1.1.CDS.1"/>
    </source>
</evidence>
<dbReference type="Pfam" id="PF01535">
    <property type="entry name" value="PPR"/>
    <property type="match status" value="6"/>
</dbReference>
<keyword evidence="1" id="KW-0677">Repeat</keyword>
<proteinExistence type="predicted"/>
<dbReference type="Pfam" id="PF13041">
    <property type="entry name" value="PPR_2"/>
    <property type="match status" value="4"/>
</dbReference>
<dbReference type="SUPFAM" id="SSF48452">
    <property type="entry name" value="TPR-like"/>
    <property type="match status" value="1"/>
</dbReference>
<reference evidence="3" key="1">
    <citation type="submission" date="2021-01" db="UniProtKB">
        <authorList>
            <consortium name="EnsemblPlants"/>
        </authorList>
    </citation>
    <scope>IDENTIFICATION</scope>
</reference>
<dbReference type="InterPro" id="IPR002885">
    <property type="entry name" value="PPR_rpt"/>
</dbReference>
<dbReference type="FunFam" id="1.25.40.10:FF:000366">
    <property type="entry name" value="Pentatricopeptide (PPR) repeat-containing protein"/>
    <property type="match status" value="1"/>
</dbReference>
<dbReference type="GO" id="GO:0003723">
    <property type="term" value="F:RNA binding"/>
    <property type="evidence" value="ECO:0007669"/>
    <property type="project" value="InterPro"/>
</dbReference>
<dbReference type="InterPro" id="IPR046960">
    <property type="entry name" value="PPR_At4g14850-like_plant"/>
</dbReference>
<organism evidence="3 4">
    <name type="scientific">Kalanchoe fedtschenkoi</name>
    <name type="common">Lavender scallops</name>
    <name type="synonym">South American air plant</name>
    <dbReference type="NCBI Taxonomy" id="63787"/>
    <lineage>
        <taxon>Eukaryota</taxon>
        <taxon>Viridiplantae</taxon>
        <taxon>Streptophyta</taxon>
        <taxon>Embryophyta</taxon>
        <taxon>Tracheophyta</taxon>
        <taxon>Spermatophyta</taxon>
        <taxon>Magnoliopsida</taxon>
        <taxon>eudicotyledons</taxon>
        <taxon>Gunneridae</taxon>
        <taxon>Pentapetalae</taxon>
        <taxon>Saxifragales</taxon>
        <taxon>Crassulaceae</taxon>
        <taxon>Kalanchoe</taxon>
    </lineage>
</organism>
<feature type="repeat" description="PPR" evidence="2">
    <location>
        <begin position="315"/>
        <end position="349"/>
    </location>
</feature>
<keyword evidence="4" id="KW-1185">Reference proteome</keyword>
<dbReference type="FunFam" id="1.25.40.10:FF:000073">
    <property type="entry name" value="Pentatricopeptide repeat-containing protein chloroplastic"/>
    <property type="match status" value="1"/>
</dbReference>
<accession>A0A7N0SVD4</accession>
<feature type="repeat" description="PPR" evidence="2">
    <location>
        <begin position="517"/>
        <end position="551"/>
    </location>
</feature>
<dbReference type="PROSITE" id="PS51375">
    <property type="entry name" value="PPR"/>
    <property type="match status" value="6"/>
</dbReference>
<dbReference type="AlphaFoldDB" id="A0A7N0SVD4"/>
<dbReference type="Proteomes" id="UP000594263">
    <property type="component" value="Unplaced"/>
</dbReference>
<dbReference type="Gene3D" id="1.25.40.10">
    <property type="entry name" value="Tetratricopeptide repeat domain"/>
    <property type="match status" value="6"/>
</dbReference>
<dbReference type="PANTHER" id="PTHR47926">
    <property type="entry name" value="PENTATRICOPEPTIDE REPEAT-CONTAINING PROTEIN"/>
    <property type="match status" value="1"/>
</dbReference>
<feature type="repeat" description="PPR" evidence="2">
    <location>
        <begin position="653"/>
        <end position="688"/>
    </location>
</feature>